<keyword evidence="10" id="KW-0472">Membrane</keyword>
<dbReference type="InterPro" id="IPR002386">
    <property type="entry name" value="Amicyanin/Pseudoazurin"/>
</dbReference>
<dbReference type="SUPFAM" id="SSF49503">
    <property type="entry name" value="Cupredoxins"/>
    <property type="match status" value="1"/>
</dbReference>
<dbReference type="InterPro" id="IPR012745">
    <property type="entry name" value="Pseudoazurin"/>
</dbReference>
<name>A0A3B0SX64_9ZZZZ</name>
<evidence type="ECO:0000259" key="11">
    <source>
        <dbReference type="Pfam" id="PF00127"/>
    </source>
</evidence>
<dbReference type="NCBIfam" id="TIGR02375">
    <property type="entry name" value="pseudoazurin"/>
    <property type="match status" value="1"/>
</dbReference>
<dbReference type="InterPro" id="IPR008972">
    <property type="entry name" value="Cupredoxin"/>
</dbReference>
<evidence type="ECO:0000256" key="7">
    <source>
        <dbReference type="ARBA" id="ARBA00022764"/>
    </source>
</evidence>
<feature type="domain" description="Blue (type 1) copper" evidence="11">
    <location>
        <begin position="55"/>
        <end position="129"/>
    </location>
</feature>
<keyword evidence="6" id="KW-0479">Metal-binding</keyword>
<accession>A0A3B0SX64</accession>
<protein>
    <recommendedName>
        <fullName evidence="4">Pseudoazurin</fullName>
    </recommendedName>
</protein>
<dbReference type="EMBL" id="UOEG01000191">
    <property type="protein sequence ID" value="VAV99345.1"/>
    <property type="molecule type" value="Genomic_DNA"/>
</dbReference>
<dbReference type="PRINTS" id="PR00155">
    <property type="entry name" value="AMICYANIN"/>
</dbReference>
<evidence type="ECO:0000256" key="10">
    <source>
        <dbReference type="ARBA" id="ARBA00023136"/>
    </source>
</evidence>
<dbReference type="Pfam" id="PF00127">
    <property type="entry name" value="Copper-bind"/>
    <property type="match status" value="1"/>
</dbReference>
<dbReference type="Gene3D" id="2.60.40.420">
    <property type="entry name" value="Cupredoxins - blue copper proteins"/>
    <property type="match status" value="1"/>
</dbReference>
<dbReference type="GO" id="GO:0016020">
    <property type="term" value="C:membrane"/>
    <property type="evidence" value="ECO:0007669"/>
    <property type="project" value="UniProtKB-SubCell"/>
</dbReference>
<dbReference type="AlphaFoldDB" id="A0A3B0SX64"/>
<dbReference type="PRINTS" id="PR00156">
    <property type="entry name" value="COPPERBLUE"/>
</dbReference>
<reference evidence="12" key="1">
    <citation type="submission" date="2018-06" db="EMBL/GenBank/DDBJ databases">
        <authorList>
            <person name="Zhirakovskaya E."/>
        </authorList>
    </citation>
    <scope>NUCLEOTIDE SEQUENCE</scope>
</reference>
<evidence type="ECO:0000256" key="2">
    <source>
        <dbReference type="ARBA" id="ARBA00004370"/>
    </source>
</evidence>
<dbReference type="InterPro" id="IPR001235">
    <property type="entry name" value="Copper_blue_Plastocyanin"/>
</dbReference>
<dbReference type="InterPro" id="IPR000923">
    <property type="entry name" value="BlueCu_1"/>
</dbReference>
<evidence type="ECO:0000256" key="4">
    <source>
        <dbReference type="ARBA" id="ARBA00016984"/>
    </source>
</evidence>
<gene>
    <name evidence="12" type="ORF">MNBD_ALPHA07-1830</name>
</gene>
<dbReference type="InterPro" id="IPR028871">
    <property type="entry name" value="BlueCu_1_BS"/>
</dbReference>
<keyword evidence="9" id="KW-0186">Copper</keyword>
<evidence type="ECO:0000256" key="3">
    <source>
        <dbReference type="ARBA" id="ARBA00004418"/>
    </source>
</evidence>
<keyword evidence="5" id="KW-0813">Transport</keyword>
<sequence>MNHTRRTHLKYLGAATVASLSPRLAIAATDAQGPAVHEIQMLSKDPDDKKRRNLFIPDLICIKPGDTVRFIATDKGHNSVSNKDMMPEGAESWKGKISKDIEVTLTVEGTYGFHCAPHRSLGMVGLIIVGDHSGNYEAAKAAKQRGKAKSAYIDLFERADALLGLPKEG</sequence>
<dbReference type="GO" id="GO:0042597">
    <property type="term" value="C:periplasmic space"/>
    <property type="evidence" value="ECO:0007669"/>
    <property type="project" value="UniProtKB-SubCell"/>
</dbReference>
<proteinExistence type="predicted"/>
<comment type="cofactor">
    <cofactor evidence="1">
        <name>Cu cation</name>
        <dbReference type="ChEBI" id="CHEBI:23378"/>
    </cofactor>
</comment>
<evidence type="ECO:0000256" key="8">
    <source>
        <dbReference type="ARBA" id="ARBA00022982"/>
    </source>
</evidence>
<dbReference type="CDD" id="cd04218">
    <property type="entry name" value="Pseudoazurin"/>
    <property type="match status" value="1"/>
</dbReference>
<keyword evidence="8" id="KW-0249">Electron transport</keyword>
<dbReference type="PANTHER" id="PTHR34192:SF10">
    <property type="entry name" value="PLASTOCYANIN MAJOR ISOFORM, CHLOROPLASTIC-RELATED"/>
    <property type="match status" value="1"/>
</dbReference>
<evidence type="ECO:0000256" key="1">
    <source>
        <dbReference type="ARBA" id="ARBA00001935"/>
    </source>
</evidence>
<dbReference type="GO" id="GO:0005507">
    <property type="term" value="F:copper ion binding"/>
    <property type="evidence" value="ECO:0007669"/>
    <property type="project" value="InterPro"/>
</dbReference>
<dbReference type="PANTHER" id="PTHR34192">
    <property type="entry name" value="PLASTOCYANIN MAJOR ISOFORM, CHLOROPLASTIC-RELATED"/>
    <property type="match status" value="1"/>
</dbReference>
<dbReference type="GO" id="GO:0009055">
    <property type="term" value="F:electron transfer activity"/>
    <property type="evidence" value="ECO:0007669"/>
    <property type="project" value="InterPro"/>
</dbReference>
<keyword evidence="7" id="KW-0574">Periplasm</keyword>
<evidence type="ECO:0000256" key="9">
    <source>
        <dbReference type="ARBA" id="ARBA00023008"/>
    </source>
</evidence>
<evidence type="ECO:0000313" key="12">
    <source>
        <dbReference type="EMBL" id="VAV99345.1"/>
    </source>
</evidence>
<comment type="subcellular location">
    <subcellularLocation>
        <location evidence="2">Membrane</location>
    </subcellularLocation>
    <subcellularLocation>
        <location evidence="3">Periplasm</location>
    </subcellularLocation>
</comment>
<evidence type="ECO:0000256" key="6">
    <source>
        <dbReference type="ARBA" id="ARBA00022723"/>
    </source>
</evidence>
<organism evidence="12">
    <name type="scientific">hydrothermal vent metagenome</name>
    <dbReference type="NCBI Taxonomy" id="652676"/>
    <lineage>
        <taxon>unclassified sequences</taxon>
        <taxon>metagenomes</taxon>
        <taxon>ecological metagenomes</taxon>
    </lineage>
</organism>
<evidence type="ECO:0000256" key="5">
    <source>
        <dbReference type="ARBA" id="ARBA00022448"/>
    </source>
</evidence>
<dbReference type="PROSITE" id="PS00196">
    <property type="entry name" value="COPPER_BLUE"/>
    <property type="match status" value="1"/>
</dbReference>